<keyword evidence="3" id="KW-1185">Reference proteome</keyword>
<evidence type="ECO:0000313" key="2">
    <source>
        <dbReference type="EMBL" id="RIB24883.1"/>
    </source>
</evidence>
<sequence length="113" mass="12631">MAQSKGTNWRNPEMKRVAKIQLPMRSTVDPFKVLSWTIFEKRFKRTRLDSNECGLDSNESDFGSNNPVLVHLNSTLVFFLSDFGSFETDLGSNGPGHGSNESDPNPSRRPVGV</sequence>
<dbReference type="AlphaFoldDB" id="A0A397VY04"/>
<evidence type="ECO:0000313" key="3">
    <source>
        <dbReference type="Proteomes" id="UP000266673"/>
    </source>
</evidence>
<comment type="caution">
    <text evidence="2">The sequence shown here is derived from an EMBL/GenBank/DDBJ whole genome shotgun (WGS) entry which is preliminary data.</text>
</comment>
<accession>A0A397VY04</accession>
<protein>
    <submittedName>
        <fullName evidence="2">Uncharacterized protein</fullName>
    </submittedName>
</protein>
<organism evidence="2 3">
    <name type="scientific">Gigaspora rosea</name>
    <dbReference type="NCBI Taxonomy" id="44941"/>
    <lineage>
        <taxon>Eukaryota</taxon>
        <taxon>Fungi</taxon>
        <taxon>Fungi incertae sedis</taxon>
        <taxon>Mucoromycota</taxon>
        <taxon>Glomeromycotina</taxon>
        <taxon>Glomeromycetes</taxon>
        <taxon>Diversisporales</taxon>
        <taxon>Gigasporaceae</taxon>
        <taxon>Gigaspora</taxon>
    </lineage>
</organism>
<dbReference type="Proteomes" id="UP000266673">
    <property type="component" value="Unassembled WGS sequence"/>
</dbReference>
<dbReference type="EMBL" id="QKWP01000197">
    <property type="protein sequence ID" value="RIB24883.1"/>
    <property type="molecule type" value="Genomic_DNA"/>
</dbReference>
<evidence type="ECO:0000256" key="1">
    <source>
        <dbReference type="SAM" id="MobiDB-lite"/>
    </source>
</evidence>
<proteinExistence type="predicted"/>
<reference evidence="2 3" key="1">
    <citation type="submission" date="2018-06" db="EMBL/GenBank/DDBJ databases">
        <title>Comparative genomics reveals the genomic features of Rhizophagus irregularis, R. cerebriforme, R. diaphanum and Gigaspora rosea, and their symbiotic lifestyle signature.</title>
        <authorList>
            <person name="Morin E."/>
            <person name="San Clemente H."/>
            <person name="Chen E.C.H."/>
            <person name="De La Providencia I."/>
            <person name="Hainaut M."/>
            <person name="Kuo A."/>
            <person name="Kohler A."/>
            <person name="Murat C."/>
            <person name="Tang N."/>
            <person name="Roy S."/>
            <person name="Loubradou J."/>
            <person name="Henrissat B."/>
            <person name="Grigoriev I.V."/>
            <person name="Corradi N."/>
            <person name="Roux C."/>
            <person name="Martin F.M."/>
        </authorList>
    </citation>
    <scope>NUCLEOTIDE SEQUENCE [LARGE SCALE GENOMIC DNA]</scope>
    <source>
        <strain evidence="2 3">DAOM 194757</strain>
    </source>
</reference>
<name>A0A397VY04_9GLOM</name>
<gene>
    <name evidence="2" type="ORF">C2G38_2167351</name>
</gene>
<feature type="region of interest" description="Disordered" evidence="1">
    <location>
        <begin position="90"/>
        <end position="113"/>
    </location>
</feature>